<evidence type="ECO:0000313" key="8">
    <source>
        <dbReference type="Proteomes" id="UP001595962"/>
    </source>
</evidence>
<dbReference type="EMBL" id="JBHSGB010000001">
    <property type="protein sequence ID" value="MFC4653632.1"/>
    <property type="molecule type" value="Genomic_DNA"/>
</dbReference>
<feature type="transmembrane region" description="Helical" evidence="6">
    <location>
        <begin position="12"/>
        <end position="33"/>
    </location>
</feature>
<evidence type="ECO:0000256" key="6">
    <source>
        <dbReference type="RuleBase" id="RU363076"/>
    </source>
</evidence>
<evidence type="ECO:0000256" key="4">
    <source>
        <dbReference type="ARBA" id="ARBA00022989"/>
    </source>
</evidence>
<evidence type="ECO:0000256" key="5">
    <source>
        <dbReference type="ARBA" id="ARBA00023136"/>
    </source>
</evidence>
<keyword evidence="4 6" id="KW-1133">Transmembrane helix</keyword>
<comment type="similarity">
    <text evidence="2 6">Belongs to the SURF1 family.</text>
</comment>
<proteinExistence type="inferred from homology"/>
<accession>A0ABV9JGY0</accession>
<evidence type="ECO:0000256" key="2">
    <source>
        <dbReference type="ARBA" id="ARBA00007165"/>
    </source>
</evidence>
<comment type="caution">
    <text evidence="7">The sequence shown here is derived from an EMBL/GenBank/DDBJ whole genome shotgun (WGS) entry which is preliminary data.</text>
</comment>
<name>A0ABV9JGY0_9GAMM</name>
<dbReference type="RefSeq" id="WP_377331061.1">
    <property type="nucleotide sequence ID" value="NZ_JBHSGB010000001.1"/>
</dbReference>
<evidence type="ECO:0000256" key="3">
    <source>
        <dbReference type="ARBA" id="ARBA00022692"/>
    </source>
</evidence>
<dbReference type="InterPro" id="IPR002994">
    <property type="entry name" value="Surf1/Shy1"/>
</dbReference>
<evidence type="ECO:0000256" key="1">
    <source>
        <dbReference type="ARBA" id="ARBA00004370"/>
    </source>
</evidence>
<dbReference type="CDD" id="cd06662">
    <property type="entry name" value="SURF1"/>
    <property type="match status" value="1"/>
</dbReference>
<keyword evidence="8" id="KW-1185">Reference proteome</keyword>
<dbReference type="PANTHER" id="PTHR23427">
    <property type="entry name" value="SURFEIT LOCUS PROTEIN"/>
    <property type="match status" value="1"/>
</dbReference>
<dbReference type="PANTHER" id="PTHR23427:SF2">
    <property type="entry name" value="SURFEIT LOCUS PROTEIN 1"/>
    <property type="match status" value="1"/>
</dbReference>
<dbReference type="Proteomes" id="UP001595962">
    <property type="component" value="Unassembled WGS sequence"/>
</dbReference>
<dbReference type="Pfam" id="PF02104">
    <property type="entry name" value="SURF1"/>
    <property type="match status" value="1"/>
</dbReference>
<dbReference type="PROSITE" id="PS50895">
    <property type="entry name" value="SURF1"/>
    <property type="match status" value="1"/>
</dbReference>
<evidence type="ECO:0000313" key="7">
    <source>
        <dbReference type="EMBL" id="MFC4653632.1"/>
    </source>
</evidence>
<reference evidence="8" key="1">
    <citation type="journal article" date="2019" name="Int. J. Syst. Evol. Microbiol.">
        <title>The Global Catalogue of Microorganisms (GCM) 10K type strain sequencing project: providing services to taxonomists for standard genome sequencing and annotation.</title>
        <authorList>
            <consortium name="The Broad Institute Genomics Platform"/>
            <consortium name="The Broad Institute Genome Sequencing Center for Infectious Disease"/>
            <person name="Wu L."/>
            <person name="Ma J."/>
        </authorList>
    </citation>
    <scope>NUCLEOTIDE SEQUENCE [LARGE SCALE GENOMIC DNA]</scope>
    <source>
        <strain evidence="8">DT28</strain>
    </source>
</reference>
<feature type="transmembrane region" description="Helical" evidence="6">
    <location>
        <begin position="215"/>
        <end position="234"/>
    </location>
</feature>
<keyword evidence="6" id="KW-1003">Cell membrane</keyword>
<keyword evidence="5 6" id="KW-0472">Membrane</keyword>
<keyword evidence="3 6" id="KW-0812">Transmembrane</keyword>
<comment type="subcellular location">
    <subcellularLocation>
        <location evidence="6">Cell membrane</location>
        <topology evidence="6">Multi-pass membrane protein</topology>
    </subcellularLocation>
    <subcellularLocation>
        <location evidence="1">Membrane</location>
    </subcellularLocation>
</comment>
<gene>
    <name evidence="7" type="ORF">ACFO3I_01205</name>
</gene>
<protein>
    <recommendedName>
        <fullName evidence="6">SURF1-like protein</fullName>
    </recommendedName>
</protein>
<dbReference type="InterPro" id="IPR045214">
    <property type="entry name" value="Surf1/Surf4"/>
</dbReference>
<sequence>MAALSLKPQWRLAQWLLVLFTLAAFLLLCKLSLWQWQRADEKQQLLQQQASWQQQGPVAWRELPLADPLQLDGVQLSGRAVWQQPAVWLLDNQLLDGKAGYDVVIPVLVDNSMPLVLVNLGWVAAPARRDQLPELSVPAEFELQGLLRTRLGGVLLGQNLENSGLWPQRMQQVVPQELGQLLAQPVYTGVVYQQQSSFRYHYQAVVLPPEKHRAYAVQWALLALVVLVVAGALWRREL</sequence>
<organism evidence="7 8">
    <name type="scientific">Rheinheimera marina</name>
    <dbReference type="NCBI Taxonomy" id="1774958"/>
    <lineage>
        <taxon>Bacteria</taxon>
        <taxon>Pseudomonadati</taxon>
        <taxon>Pseudomonadota</taxon>
        <taxon>Gammaproteobacteria</taxon>
        <taxon>Chromatiales</taxon>
        <taxon>Chromatiaceae</taxon>
        <taxon>Rheinheimera</taxon>
    </lineage>
</organism>